<reference evidence="2" key="1">
    <citation type="submission" date="2017-09" db="EMBL/GenBank/DDBJ databases">
        <title>Depth-based differentiation of microbial function through sediment-hosted aquifers and enrichment of novel symbionts in the deep terrestrial subsurface.</title>
        <authorList>
            <person name="Probst A.J."/>
            <person name="Ladd B."/>
            <person name="Jarett J.K."/>
            <person name="Geller-Mcgrath D.E."/>
            <person name="Sieber C.M.K."/>
            <person name="Emerson J.B."/>
            <person name="Anantharaman K."/>
            <person name="Thomas B.C."/>
            <person name="Malmstrom R."/>
            <person name="Stieglmeier M."/>
            <person name="Klingl A."/>
            <person name="Woyke T."/>
            <person name="Ryan C.M."/>
            <person name="Banfield J.F."/>
        </authorList>
    </citation>
    <scope>NUCLEOTIDE SEQUENCE [LARGE SCALE GENOMIC DNA]</scope>
</reference>
<dbReference type="AlphaFoldDB" id="A0A2M6WY29"/>
<name>A0A2M6WY29_9BACT</name>
<sequence length="277" mass="30627">MVKVDTPYIIGIIREREKLFFGPDEYMRLLGASSYAAAGATLAETSYGSVAGLTTQLEDTRAWLAGLLLQEQAVLFMSAQADALNAATALVRHRLMADDPGTLSPLGSFSLAALHSTIWHDLGWEALPLLWQSALRRARQQERTVHERIEIAADTLHAWYRSLATTPLTLALTAVWQERRAAEEQVRPLAIKTIGRLSSGEDSHLAAALWDLTWDVRAISVLRRARMGVSGIDPILAFWFAKEMEVKTLRILLAGKLAGLPTADLQQLVRPSHLHYA</sequence>
<gene>
    <name evidence="1" type="ORF">COT71_04520</name>
</gene>
<dbReference type="EMBL" id="PEZP01000049">
    <property type="protein sequence ID" value="PIT97718.1"/>
    <property type="molecule type" value="Genomic_DNA"/>
</dbReference>
<accession>A0A2M6WY29</accession>
<proteinExistence type="predicted"/>
<evidence type="ECO:0000313" key="1">
    <source>
        <dbReference type="EMBL" id="PIT97718.1"/>
    </source>
</evidence>
<organism evidence="1 2">
    <name type="scientific">Candidatus Andersenbacteria bacterium CG10_big_fil_rev_8_21_14_0_10_54_11</name>
    <dbReference type="NCBI Taxonomy" id="1974485"/>
    <lineage>
        <taxon>Bacteria</taxon>
        <taxon>Candidatus Anderseniibacteriota</taxon>
    </lineage>
</organism>
<dbReference type="Gene3D" id="1.10.132.50">
    <property type="entry name" value="ATP synthase (C/AC39) subunit, domain 3"/>
    <property type="match status" value="1"/>
</dbReference>
<evidence type="ECO:0008006" key="3">
    <source>
        <dbReference type="Google" id="ProtNLM"/>
    </source>
</evidence>
<dbReference type="SUPFAM" id="SSF103486">
    <property type="entry name" value="V-type ATP synthase subunit C"/>
    <property type="match status" value="1"/>
</dbReference>
<dbReference type="InterPro" id="IPR036079">
    <property type="entry name" value="ATPase_csu/dsu_sf"/>
</dbReference>
<dbReference type="Proteomes" id="UP000230731">
    <property type="component" value="Unassembled WGS sequence"/>
</dbReference>
<evidence type="ECO:0000313" key="2">
    <source>
        <dbReference type="Proteomes" id="UP000230731"/>
    </source>
</evidence>
<dbReference type="InterPro" id="IPR044911">
    <property type="entry name" value="V-type_ATPase_csu/dsu_dom_3"/>
</dbReference>
<comment type="caution">
    <text evidence="1">The sequence shown here is derived from an EMBL/GenBank/DDBJ whole genome shotgun (WGS) entry which is preliminary data.</text>
</comment>
<protein>
    <recommendedName>
        <fullName evidence="3">V-type ATP synthase subunit C</fullName>
    </recommendedName>
</protein>